<dbReference type="GO" id="GO:0005634">
    <property type="term" value="C:nucleus"/>
    <property type="evidence" value="ECO:0007669"/>
    <property type="project" value="TreeGrafter"/>
</dbReference>
<dbReference type="InterPro" id="IPR036691">
    <property type="entry name" value="Endo/exonu/phosph_ase_sf"/>
</dbReference>
<gene>
    <name evidence="14" type="ORF">COCON_G00129690</name>
</gene>
<reference evidence="14" key="1">
    <citation type="journal article" date="2023" name="Science">
        <title>Genome structures resolve the early diversification of teleost fishes.</title>
        <authorList>
            <person name="Parey E."/>
            <person name="Louis A."/>
            <person name="Montfort J."/>
            <person name="Bouchez O."/>
            <person name="Roques C."/>
            <person name="Iampietro C."/>
            <person name="Lluch J."/>
            <person name="Castinel A."/>
            <person name="Donnadieu C."/>
            <person name="Desvignes T."/>
            <person name="Floi Bucao C."/>
            <person name="Jouanno E."/>
            <person name="Wen M."/>
            <person name="Mejri S."/>
            <person name="Dirks R."/>
            <person name="Jansen H."/>
            <person name="Henkel C."/>
            <person name="Chen W.J."/>
            <person name="Zahm M."/>
            <person name="Cabau C."/>
            <person name="Klopp C."/>
            <person name="Thompson A.W."/>
            <person name="Robinson-Rechavi M."/>
            <person name="Braasch I."/>
            <person name="Lecointre G."/>
            <person name="Bobe J."/>
            <person name="Postlethwait J.H."/>
            <person name="Berthelot C."/>
            <person name="Roest Crollius H."/>
            <person name="Guiguen Y."/>
        </authorList>
    </citation>
    <scope>NUCLEOTIDE SEQUENCE</scope>
    <source>
        <strain evidence="14">Concon-B</strain>
    </source>
</reference>
<comment type="cofactor">
    <cofactor evidence="10">
        <name>Mg(2+)</name>
        <dbReference type="ChEBI" id="CHEBI:18420"/>
    </cofactor>
    <cofactor evidence="10">
        <name>Mn(2+)</name>
        <dbReference type="ChEBI" id="CHEBI:29035"/>
    </cofactor>
    <text evidence="10">Probably binds two magnesium or manganese ions per subunit.</text>
</comment>
<accession>A0A9Q1DDK1</accession>
<comment type="catalytic activity">
    <reaction evidence="1">
        <text>Exonucleolytic cleavage in the 3'- to 5'-direction to yield nucleoside 5'-phosphates.</text>
        <dbReference type="EC" id="3.1.11.2"/>
    </reaction>
</comment>
<evidence type="ECO:0000256" key="3">
    <source>
        <dbReference type="ARBA" id="ARBA00012115"/>
    </source>
</evidence>
<dbReference type="EC" id="3.1.11.2" evidence="3"/>
<keyword evidence="6" id="KW-0378">Hydrolase</keyword>
<dbReference type="Gene3D" id="3.60.10.10">
    <property type="entry name" value="Endonuclease/exonuclease/phosphatase"/>
    <property type="match status" value="1"/>
</dbReference>
<dbReference type="InterPro" id="IPR004808">
    <property type="entry name" value="AP_endonuc_1"/>
</dbReference>
<feature type="binding site" evidence="10">
    <location>
        <position position="40"/>
    </location>
    <ligand>
        <name>Mg(2+)</name>
        <dbReference type="ChEBI" id="CHEBI:18420"/>
        <label>1</label>
    </ligand>
</feature>
<evidence type="ECO:0000256" key="11">
    <source>
        <dbReference type="PIRSR" id="PIRSR604808-3"/>
    </source>
</evidence>
<feature type="active site" description="Proton acceptor" evidence="9">
    <location>
        <position position="226"/>
    </location>
</feature>
<keyword evidence="5" id="KW-0227">DNA damage</keyword>
<feature type="region of interest" description="Disordered" evidence="12">
    <location>
        <begin position="240"/>
        <end position="329"/>
    </location>
</feature>
<feature type="site" description="Interaction with DNA substrate" evidence="11">
    <location>
        <position position="226"/>
    </location>
</feature>
<sequence length="329" mass="37330">MSGSGQEVLKLLSWNVNGLKSKRREVLTQIEDSHVVFLQETHIGPADTNVLHKLQGFKIFSTKYNGSSRGVAILIRETVVWEYVWHHEDFHGRSLILTCKLHGQLYTFVNVYNPAKDKHLLDGLKIKLKHSPVLVIGGDFNTALDPELDRTSTKKNPQHNALRKCVDRLRKRFELEDIWRTMNPQEREYTFSRGVRESRLDYFFMQKNSVSLVQSCEIRHTIISDHDPVCLNLYSGGEYPPPEIDPNDRIKSHVESKNKKSGPNMARMNLPKKDVSFDSKGRESGQGARGSGDAAGEPAHRESPKSVGPQTEDISTPFEKLAITEESVN</sequence>
<evidence type="ECO:0000256" key="12">
    <source>
        <dbReference type="SAM" id="MobiDB-lite"/>
    </source>
</evidence>
<name>A0A9Q1DDK1_CONCO</name>
<feature type="binding site" evidence="10">
    <location>
        <position position="15"/>
    </location>
    <ligand>
        <name>Mg(2+)</name>
        <dbReference type="ChEBI" id="CHEBI:18420"/>
        <label>1</label>
    </ligand>
</feature>
<organism evidence="14 15">
    <name type="scientific">Conger conger</name>
    <name type="common">Conger eel</name>
    <name type="synonym">Muraena conger</name>
    <dbReference type="NCBI Taxonomy" id="82655"/>
    <lineage>
        <taxon>Eukaryota</taxon>
        <taxon>Metazoa</taxon>
        <taxon>Chordata</taxon>
        <taxon>Craniata</taxon>
        <taxon>Vertebrata</taxon>
        <taxon>Euteleostomi</taxon>
        <taxon>Actinopterygii</taxon>
        <taxon>Neopterygii</taxon>
        <taxon>Teleostei</taxon>
        <taxon>Anguilliformes</taxon>
        <taxon>Congridae</taxon>
        <taxon>Conger</taxon>
    </lineage>
</organism>
<dbReference type="GO" id="GO:0006284">
    <property type="term" value="P:base-excision repair"/>
    <property type="evidence" value="ECO:0007669"/>
    <property type="project" value="TreeGrafter"/>
</dbReference>
<proteinExistence type="inferred from homology"/>
<keyword evidence="10" id="KW-0464">Manganese</keyword>
<dbReference type="EMBL" id="JAFJMO010000009">
    <property type="protein sequence ID" value="KAJ8267797.1"/>
    <property type="molecule type" value="Genomic_DNA"/>
</dbReference>
<dbReference type="GO" id="GO:0008081">
    <property type="term" value="F:phosphoric diester hydrolase activity"/>
    <property type="evidence" value="ECO:0007669"/>
    <property type="project" value="TreeGrafter"/>
</dbReference>
<dbReference type="GO" id="GO:0008311">
    <property type="term" value="F:double-stranded DNA 3'-5' DNA exonuclease activity"/>
    <property type="evidence" value="ECO:0007669"/>
    <property type="project" value="UniProtKB-EC"/>
</dbReference>
<evidence type="ECO:0000259" key="13">
    <source>
        <dbReference type="Pfam" id="PF03372"/>
    </source>
</evidence>
<dbReference type="PANTHER" id="PTHR22748:SF6">
    <property type="entry name" value="DNA-(APURINIC OR APYRIMIDINIC SITE) ENDONUCLEASE"/>
    <property type="match status" value="1"/>
</dbReference>
<dbReference type="SUPFAM" id="SSF56219">
    <property type="entry name" value="DNase I-like"/>
    <property type="match status" value="1"/>
</dbReference>
<evidence type="ECO:0000256" key="1">
    <source>
        <dbReference type="ARBA" id="ARBA00000493"/>
    </source>
</evidence>
<keyword evidence="8" id="KW-0234">DNA repair</keyword>
<feature type="binding site" evidence="10">
    <location>
        <position position="225"/>
    </location>
    <ligand>
        <name>Mg(2+)</name>
        <dbReference type="ChEBI" id="CHEBI:18420"/>
        <label>1</label>
    </ligand>
</feature>
<feature type="domain" description="Endonuclease/exonuclease/phosphatase" evidence="13">
    <location>
        <begin position="12"/>
        <end position="226"/>
    </location>
</feature>
<dbReference type="CDD" id="cd09076">
    <property type="entry name" value="L1-EN"/>
    <property type="match status" value="1"/>
</dbReference>
<dbReference type="OrthoDB" id="416119at2759"/>
<evidence type="ECO:0000313" key="15">
    <source>
        <dbReference type="Proteomes" id="UP001152803"/>
    </source>
</evidence>
<protein>
    <recommendedName>
        <fullName evidence="3">exodeoxyribonuclease III</fullName>
        <ecNumber evidence="3">3.1.11.2</ecNumber>
    </recommendedName>
</protein>
<dbReference type="Proteomes" id="UP001152803">
    <property type="component" value="Unassembled WGS sequence"/>
</dbReference>
<dbReference type="Pfam" id="PF03372">
    <property type="entry name" value="Exo_endo_phos"/>
    <property type="match status" value="1"/>
</dbReference>
<feature type="active site" evidence="9">
    <location>
        <position position="112"/>
    </location>
</feature>
<evidence type="ECO:0000256" key="2">
    <source>
        <dbReference type="ARBA" id="ARBA00007092"/>
    </source>
</evidence>
<evidence type="ECO:0000256" key="5">
    <source>
        <dbReference type="ARBA" id="ARBA00022763"/>
    </source>
</evidence>
<evidence type="ECO:0000256" key="8">
    <source>
        <dbReference type="ARBA" id="ARBA00023204"/>
    </source>
</evidence>
<evidence type="ECO:0000256" key="7">
    <source>
        <dbReference type="ARBA" id="ARBA00022842"/>
    </source>
</evidence>
<feature type="binding site" evidence="10">
    <location>
        <position position="139"/>
    </location>
    <ligand>
        <name>Mg(2+)</name>
        <dbReference type="ChEBI" id="CHEBI:18420"/>
        <label>1</label>
    </ligand>
</feature>
<comment type="similarity">
    <text evidence="2">Belongs to the DNA repair enzymes AP/ExoA family.</text>
</comment>
<feature type="active site" description="Proton donor/acceptor" evidence="9">
    <location>
        <position position="139"/>
    </location>
</feature>
<feature type="site" description="Important for catalytic activity" evidence="11">
    <location>
        <position position="201"/>
    </location>
</feature>
<feature type="site" description="Transition state stabilizer" evidence="11">
    <location>
        <position position="141"/>
    </location>
</feature>
<dbReference type="InterPro" id="IPR005135">
    <property type="entry name" value="Endo/exonuclease/phosphatase"/>
</dbReference>
<feature type="compositionally biased region" description="Basic and acidic residues" evidence="12">
    <location>
        <begin position="246"/>
        <end position="258"/>
    </location>
</feature>
<feature type="binding site" evidence="10">
    <location>
        <position position="141"/>
    </location>
    <ligand>
        <name>Mg(2+)</name>
        <dbReference type="ChEBI" id="CHEBI:18420"/>
        <label>1</label>
    </ligand>
</feature>
<dbReference type="GO" id="GO:0046872">
    <property type="term" value="F:metal ion binding"/>
    <property type="evidence" value="ECO:0007669"/>
    <property type="project" value="UniProtKB-KW"/>
</dbReference>
<evidence type="ECO:0000256" key="6">
    <source>
        <dbReference type="ARBA" id="ARBA00022801"/>
    </source>
</evidence>
<dbReference type="PANTHER" id="PTHR22748">
    <property type="entry name" value="AP ENDONUCLEASE"/>
    <property type="match status" value="1"/>
</dbReference>
<keyword evidence="15" id="KW-1185">Reference proteome</keyword>
<evidence type="ECO:0000256" key="10">
    <source>
        <dbReference type="PIRSR" id="PIRSR604808-2"/>
    </source>
</evidence>
<dbReference type="AlphaFoldDB" id="A0A9Q1DDK1"/>
<dbReference type="GO" id="GO:0003906">
    <property type="term" value="F:DNA-(apurinic or apyrimidinic site) endonuclease activity"/>
    <property type="evidence" value="ECO:0007669"/>
    <property type="project" value="TreeGrafter"/>
</dbReference>
<evidence type="ECO:0000256" key="4">
    <source>
        <dbReference type="ARBA" id="ARBA00022723"/>
    </source>
</evidence>
<feature type="binding site" evidence="10">
    <location>
        <position position="226"/>
    </location>
    <ligand>
        <name>Mg(2+)</name>
        <dbReference type="ChEBI" id="CHEBI:18420"/>
        <label>1</label>
    </ligand>
</feature>
<evidence type="ECO:0000256" key="9">
    <source>
        <dbReference type="PIRSR" id="PIRSR604808-1"/>
    </source>
</evidence>
<keyword evidence="7 10" id="KW-0460">Magnesium</keyword>
<comment type="caution">
    <text evidence="14">The sequence shown here is derived from an EMBL/GenBank/DDBJ whole genome shotgun (WGS) entry which is preliminary data.</text>
</comment>
<keyword evidence="4 10" id="KW-0479">Metal-binding</keyword>
<evidence type="ECO:0000313" key="14">
    <source>
        <dbReference type="EMBL" id="KAJ8267797.1"/>
    </source>
</evidence>
<feature type="compositionally biased region" description="Basic and acidic residues" evidence="12">
    <location>
        <begin position="271"/>
        <end position="283"/>
    </location>
</feature>